<evidence type="ECO:0000259" key="1">
    <source>
        <dbReference type="Pfam" id="PF01909"/>
    </source>
</evidence>
<dbReference type="CDD" id="cd05403">
    <property type="entry name" value="NT_KNTase_like"/>
    <property type="match status" value="1"/>
</dbReference>
<accession>A0A1M4MK54</accession>
<feature type="domain" description="Polymerase nucleotidyl transferase" evidence="1">
    <location>
        <begin position="24"/>
        <end position="56"/>
    </location>
</feature>
<name>A0A1M4MK54_9EURY</name>
<protein>
    <submittedName>
        <fullName evidence="2">Putative nucleotidyltransferases</fullName>
    </submittedName>
</protein>
<evidence type="ECO:0000313" key="3">
    <source>
        <dbReference type="Proteomes" id="UP000184671"/>
    </source>
</evidence>
<dbReference type="EMBL" id="FMID01000026">
    <property type="protein sequence ID" value="SCL75227.1"/>
    <property type="molecule type" value="Genomic_DNA"/>
</dbReference>
<dbReference type="OrthoDB" id="9287at2157"/>
<sequence length="105" mass="11716">MPLVKRPIAHEFAAKAREACGDAIEEIILFGSVARGDDRPDSDIDILVITPEEDFRLREFLTGLAFDLLMQTGERISVKVLSRADVAAHRQYPFVRHVLQDGVAV</sequence>
<dbReference type="SUPFAM" id="SSF81301">
    <property type="entry name" value="Nucleotidyltransferase"/>
    <property type="match status" value="1"/>
</dbReference>
<dbReference type="Proteomes" id="UP000184671">
    <property type="component" value="Unassembled WGS sequence"/>
</dbReference>
<dbReference type="GO" id="GO:0016779">
    <property type="term" value="F:nucleotidyltransferase activity"/>
    <property type="evidence" value="ECO:0007669"/>
    <property type="project" value="InterPro"/>
</dbReference>
<dbReference type="Gene3D" id="3.30.460.10">
    <property type="entry name" value="Beta Polymerase, domain 2"/>
    <property type="match status" value="1"/>
</dbReference>
<dbReference type="AlphaFoldDB" id="A0A1M4MK54"/>
<dbReference type="RefSeq" id="WP_074369505.1">
    <property type="nucleotide sequence ID" value="NZ_FMID01000026.1"/>
</dbReference>
<dbReference type="InterPro" id="IPR002934">
    <property type="entry name" value="Polymerase_NTP_transf_dom"/>
</dbReference>
<evidence type="ECO:0000313" key="2">
    <source>
        <dbReference type="EMBL" id="SCL75227.1"/>
    </source>
</evidence>
<dbReference type="InterPro" id="IPR043519">
    <property type="entry name" value="NT_sf"/>
</dbReference>
<dbReference type="STRING" id="118126.L21_1119"/>
<dbReference type="Pfam" id="PF01909">
    <property type="entry name" value="NTP_transf_2"/>
    <property type="match status" value="1"/>
</dbReference>
<reference evidence="2 3" key="1">
    <citation type="submission" date="2016-08" db="EMBL/GenBank/DDBJ databases">
        <authorList>
            <person name="Seilhamer J.J."/>
        </authorList>
    </citation>
    <scope>NUCLEOTIDE SEQUENCE [LARGE SCALE GENOMIC DNA]</scope>
    <source>
        <strain evidence="2">L21-II-0</strain>
    </source>
</reference>
<dbReference type="PANTHER" id="PTHR33933">
    <property type="entry name" value="NUCLEOTIDYLTRANSFERASE"/>
    <property type="match status" value="1"/>
</dbReference>
<dbReference type="PANTHER" id="PTHR33933:SF3">
    <property type="entry name" value="PROTEIN ADENYLYLTRANSFERASE MJ0604-RELATED"/>
    <property type="match status" value="1"/>
</dbReference>
<proteinExistence type="predicted"/>
<organism evidence="2 3">
    <name type="scientific">Methanoculleus chikugoensis</name>
    <dbReference type="NCBI Taxonomy" id="118126"/>
    <lineage>
        <taxon>Archaea</taxon>
        <taxon>Methanobacteriati</taxon>
        <taxon>Methanobacteriota</taxon>
        <taxon>Stenosarchaea group</taxon>
        <taxon>Methanomicrobia</taxon>
        <taxon>Methanomicrobiales</taxon>
        <taxon>Methanomicrobiaceae</taxon>
        <taxon>Methanoculleus</taxon>
    </lineage>
</organism>
<gene>
    <name evidence="2" type="ORF">L21_1119</name>
</gene>
<dbReference type="InterPro" id="IPR052548">
    <property type="entry name" value="Type_VII_TA_antitoxin"/>
</dbReference>
<keyword evidence="2" id="KW-0808">Transferase</keyword>